<reference evidence="1 2" key="1">
    <citation type="submission" date="2018-05" db="EMBL/GenBank/DDBJ databases">
        <title>Genomic Encyclopedia of Archaeal and Bacterial Type Strains, Phase II (KMG-II): from individual species to whole genera.</title>
        <authorList>
            <person name="Goeker M."/>
        </authorList>
    </citation>
    <scope>NUCLEOTIDE SEQUENCE [LARGE SCALE GENOMIC DNA]</scope>
    <source>
        <strain evidence="1 2">DSM 19975</strain>
    </source>
</reference>
<dbReference type="AlphaFoldDB" id="A0A316HN08"/>
<evidence type="ECO:0000313" key="2">
    <source>
        <dbReference type="Proteomes" id="UP000245678"/>
    </source>
</evidence>
<evidence type="ECO:0000313" key="1">
    <source>
        <dbReference type="EMBL" id="PWK79595.1"/>
    </source>
</evidence>
<gene>
    <name evidence="1" type="ORF">LX99_00052</name>
</gene>
<protein>
    <submittedName>
        <fullName evidence="1">Uncharacterized protein</fullName>
    </submittedName>
</protein>
<accession>A0A316HN08</accession>
<name>A0A316HN08_9SPHI</name>
<dbReference type="EMBL" id="QGHA01000001">
    <property type="protein sequence ID" value="PWK79595.1"/>
    <property type="molecule type" value="Genomic_DNA"/>
</dbReference>
<proteinExistence type="predicted"/>
<comment type="caution">
    <text evidence="1">The sequence shown here is derived from an EMBL/GenBank/DDBJ whole genome shotgun (WGS) entry which is preliminary data.</text>
</comment>
<dbReference type="RefSeq" id="WP_170122579.1">
    <property type="nucleotide sequence ID" value="NZ_QGHA01000001.1"/>
</dbReference>
<organism evidence="1 2">
    <name type="scientific">Mucilaginibacter oryzae</name>
    <dbReference type="NCBI Taxonomy" id="468058"/>
    <lineage>
        <taxon>Bacteria</taxon>
        <taxon>Pseudomonadati</taxon>
        <taxon>Bacteroidota</taxon>
        <taxon>Sphingobacteriia</taxon>
        <taxon>Sphingobacteriales</taxon>
        <taxon>Sphingobacteriaceae</taxon>
        <taxon>Mucilaginibacter</taxon>
    </lineage>
</organism>
<sequence length="58" mass="6259">MKNHDKASLPKIQIKKIQVLNRIAINGKLRGSNHDGLNGMMGGLPTETVTTNTVSGIF</sequence>
<dbReference type="Proteomes" id="UP000245678">
    <property type="component" value="Unassembled WGS sequence"/>
</dbReference>
<keyword evidence="2" id="KW-1185">Reference proteome</keyword>